<feature type="compositionally biased region" description="Basic and acidic residues" evidence="1">
    <location>
        <begin position="92"/>
        <end position="105"/>
    </location>
</feature>
<dbReference type="OrthoDB" id="202777at2157"/>
<dbReference type="EMBL" id="CP002839">
    <property type="protein sequence ID" value="AEH35981.1"/>
    <property type="molecule type" value="Genomic_DNA"/>
</dbReference>
<protein>
    <submittedName>
        <fullName evidence="2">Uncharacterized protein</fullName>
    </submittedName>
</protein>
<name>F8DC04_HALXS</name>
<evidence type="ECO:0000256" key="1">
    <source>
        <dbReference type="SAM" id="MobiDB-lite"/>
    </source>
</evidence>
<evidence type="ECO:0000313" key="2">
    <source>
        <dbReference type="EMBL" id="AEH35981.1"/>
    </source>
</evidence>
<dbReference type="GeneID" id="10796318"/>
<dbReference type="KEGG" id="hxa:Halxa_1348"/>
<dbReference type="Proteomes" id="UP000006794">
    <property type="component" value="Chromosome"/>
</dbReference>
<gene>
    <name evidence="2" type="ordered locus">Halxa_1348</name>
</gene>
<evidence type="ECO:0000313" key="3">
    <source>
        <dbReference type="Proteomes" id="UP000006794"/>
    </source>
</evidence>
<dbReference type="InterPro" id="IPR045397">
    <property type="entry name" value="TumE-like"/>
</dbReference>
<organism evidence="2 3">
    <name type="scientific">Halopiger xanaduensis (strain DSM 18323 / JCM 14033 / SH-6)</name>
    <dbReference type="NCBI Taxonomy" id="797210"/>
    <lineage>
        <taxon>Archaea</taxon>
        <taxon>Methanobacteriati</taxon>
        <taxon>Methanobacteriota</taxon>
        <taxon>Stenosarchaea group</taxon>
        <taxon>Halobacteria</taxon>
        <taxon>Halobacteriales</taxon>
        <taxon>Natrialbaceae</taxon>
        <taxon>Halopiger</taxon>
    </lineage>
</organism>
<dbReference type="HOGENOM" id="CLU_145175_0_0_2"/>
<proteinExistence type="predicted"/>
<dbReference type="AlphaFoldDB" id="F8DC04"/>
<keyword evidence="3" id="KW-1185">Reference proteome</keyword>
<reference evidence="2 3" key="1">
    <citation type="journal article" date="2012" name="Stand. Genomic Sci.">
        <title>Complete genome sequence of Halopiger xanaduensis type strain (SH-6(T)).</title>
        <authorList>
            <person name="Anderson I."/>
            <person name="Tindall B.J."/>
            <person name="Rohde M."/>
            <person name="Lucas S."/>
            <person name="Han J."/>
            <person name="Lapidus A."/>
            <person name="Cheng J.F."/>
            <person name="Goodwin L."/>
            <person name="Pitluck S."/>
            <person name="Peters L."/>
            <person name="Pati A."/>
            <person name="Mikhailova N."/>
            <person name="Pagani I."/>
            <person name="Teshima H."/>
            <person name="Han C."/>
            <person name="Tapia R."/>
            <person name="Land M."/>
            <person name="Woyke T."/>
            <person name="Klenk H.P."/>
            <person name="Kyrpides N."/>
            <person name="Ivanova N."/>
        </authorList>
    </citation>
    <scope>NUCLEOTIDE SEQUENCE [LARGE SCALE GENOMIC DNA]</scope>
    <source>
        <strain evidence="3">DSM 18323 / JCM 14033 / SH-6</strain>
    </source>
</reference>
<dbReference type="eggNOG" id="arCOG06153">
    <property type="taxonomic scope" value="Archaea"/>
</dbReference>
<dbReference type="RefSeq" id="WP_013878878.1">
    <property type="nucleotide sequence ID" value="NC_015666.1"/>
</dbReference>
<sequence length="144" mass="16133">MSDRSEGPSGPLDVPTLEVLARRGSSHPLVAAWAFRPDSISPRVLELELDRTQYPGTVASVRVDVRWFTGGDYTVHYLESRETGAWQCRWDRHPKPDAPREHFHPPPDAAPTVEPSPLDGTHHLEVLFGALEWIGERVAELHDA</sequence>
<dbReference type="STRING" id="797210.Halxa_1348"/>
<dbReference type="Pfam" id="PF20126">
    <property type="entry name" value="TumE"/>
    <property type="match status" value="1"/>
</dbReference>
<feature type="region of interest" description="Disordered" evidence="1">
    <location>
        <begin position="92"/>
        <end position="112"/>
    </location>
</feature>
<accession>F8DC04</accession>